<keyword evidence="1" id="KW-1133">Transmembrane helix</keyword>
<feature type="transmembrane region" description="Helical" evidence="1">
    <location>
        <begin position="12"/>
        <end position="29"/>
    </location>
</feature>
<protein>
    <submittedName>
        <fullName evidence="2">Membrane associated secretion system protein</fullName>
    </submittedName>
</protein>
<reference evidence="2 3" key="1">
    <citation type="submission" date="2019-04" db="EMBL/GenBank/DDBJ databases">
        <authorList>
            <person name="Hwang J.C."/>
        </authorList>
    </citation>
    <scope>NUCLEOTIDE SEQUENCE [LARGE SCALE GENOMIC DNA]</scope>
    <source>
        <strain evidence="2 3">IMCC35002</strain>
    </source>
</reference>
<organism evidence="2 3">
    <name type="scientific">Ferrimonas aestuarii</name>
    <dbReference type="NCBI Taxonomy" id="2569539"/>
    <lineage>
        <taxon>Bacteria</taxon>
        <taxon>Pseudomonadati</taxon>
        <taxon>Pseudomonadota</taxon>
        <taxon>Gammaproteobacteria</taxon>
        <taxon>Alteromonadales</taxon>
        <taxon>Ferrimonadaceae</taxon>
        <taxon>Ferrimonas</taxon>
    </lineage>
</organism>
<evidence type="ECO:0000256" key="1">
    <source>
        <dbReference type="SAM" id="Phobius"/>
    </source>
</evidence>
<dbReference type="RefSeq" id="WP_136861619.1">
    <property type="nucleotide sequence ID" value="NZ_SWCJ01000001.1"/>
</dbReference>
<accession>A0A4U1BV50</accession>
<dbReference type="InterPro" id="IPR031582">
    <property type="entry name" value="TadF"/>
</dbReference>
<comment type="caution">
    <text evidence="2">The sequence shown here is derived from an EMBL/GenBank/DDBJ whole genome shotgun (WGS) entry which is preliminary data.</text>
</comment>
<keyword evidence="3" id="KW-1185">Reference proteome</keyword>
<gene>
    <name evidence="2" type="ORF">FCL42_01625</name>
</gene>
<sequence>MRSRVHNQQGAFAIELAFVLAFMVTLFLFCIDLSTQVLNRAKLDRLSYSLVSLVKERQRFFEERNELSETDFNQLQTIAAQMLSNESGQTVDFGIQIDSLIEGRSQSFNQPYPGETGCEPETPIAQLSQLVPSKASGDEFPLYQVTLCLGSDAWFDRSRGIALIRSSSVMAGR</sequence>
<dbReference type="AlphaFoldDB" id="A0A4U1BV50"/>
<dbReference type="EMBL" id="SWCJ01000001">
    <property type="protein sequence ID" value="TKB58471.1"/>
    <property type="molecule type" value="Genomic_DNA"/>
</dbReference>
<keyword evidence="1" id="KW-0472">Membrane</keyword>
<proteinExistence type="predicted"/>
<dbReference type="Pfam" id="PF16964">
    <property type="entry name" value="TadF"/>
    <property type="match status" value="1"/>
</dbReference>
<name>A0A4U1BV50_9GAMM</name>
<dbReference type="Proteomes" id="UP000305675">
    <property type="component" value="Unassembled WGS sequence"/>
</dbReference>
<evidence type="ECO:0000313" key="3">
    <source>
        <dbReference type="Proteomes" id="UP000305675"/>
    </source>
</evidence>
<keyword evidence="1" id="KW-0812">Transmembrane</keyword>
<dbReference type="OrthoDB" id="5876198at2"/>
<evidence type="ECO:0000313" key="2">
    <source>
        <dbReference type="EMBL" id="TKB58471.1"/>
    </source>
</evidence>